<gene>
    <name evidence="3" type="ordered locus">Emtol_4076</name>
</gene>
<dbReference type="EMBL" id="CP002961">
    <property type="protein sequence ID" value="AFK05201.1"/>
    <property type="molecule type" value="Genomic_DNA"/>
</dbReference>
<dbReference type="SUPFAM" id="SSF52266">
    <property type="entry name" value="SGNH hydrolase"/>
    <property type="match status" value="1"/>
</dbReference>
<dbReference type="InterPro" id="IPR055015">
    <property type="entry name" value="GCX_COOH"/>
</dbReference>
<keyword evidence="1" id="KW-0378">Hydrolase</keyword>
<dbReference type="Gene3D" id="2.60.40.10">
    <property type="entry name" value="Immunoglobulins"/>
    <property type="match status" value="1"/>
</dbReference>
<organism evidence="3 4">
    <name type="scientific">Emticicia oligotrophica (strain DSM 17448 / CIP 109782 / MTCC 6937 / GPTSA100-15)</name>
    <dbReference type="NCBI Taxonomy" id="929562"/>
    <lineage>
        <taxon>Bacteria</taxon>
        <taxon>Pseudomonadati</taxon>
        <taxon>Bacteroidota</taxon>
        <taxon>Cytophagia</taxon>
        <taxon>Cytophagales</taxon>
        <taxon>Leadbetterellaceae</taxon>
        <taxon>Emticicia</taxon>
    </lineage>
</organism>
<dbReference type="Pfam" id="PF03629">
    <property type="entry name" value="SASA"/>
    <property type="match status" value="1"/>
</dbReference>
<proteinExistence type="predicted"/>
<sequence length="621" mass="71288">MKSNNKLFFGFCLLTFYLVGISKAYSQVINLTFPKDNQVIQRDDNDEAIFKVSGKISDESQHLVTLSILKNGSPFYRQTTASSEFTFQPLLNAGKFDYTFILTIDENIEIKKVSHVAVGDVYLIYGQSNALGLGGIDTYRPAENPWMRFFSVANYENGDSQWVMPYRTSIWPGTGAMELQKFLCERYNYPVGVIVASVGGADIKSLNKRNDFNPTDINTDYGKLLLQTIFTGVKDQLKYIIFRHGETDANYQLESELYPIEFEKLYNNLVKDFPNLVKIFNGQINILTTSNKKAGFLRDYQRRTKYLFTKVTPFSTVGTQGYDGLHYNLNGYSQTAFELSRIIGREVYHDNLNEQIYSPDIKNVRWDGQKFILTFDESMEMRFPNDTTINNTRWSISDIIYIDGKNNLVRSGEAFQNKIFLYVNDTLNNFKKMSYLPNAYGNFGTNFYDGLHFKNKFGMRAFSFDEMDIIKESQGLSLNAKITTNNFVELNWTGDISKNYQIKRSEDNINFTNIAEVRSSTFVDNNTIFGKKYYYQVVLLENSEIKSNSYGINLNCLFDLSIERFPEVEYLESKTSILGIFTLLAFQKIDLRAQSYVNLEPGFDAKLGSDFNVDIGGCINN</sequence>
<dbReference type="RefSeq" id="WP_015030889.1">
    <property type="nucleotide sequence ID" value="NC_018748.1"/>
</dbReference>
<keyword evidence="4" id="KW-1185">Reference proteome</keyword>
<evidence type="ECO:0000256" key="1">
    <source>
        <dbReference type="ARBA" id="ARBA00022801"/>
    </source>
</evidence>
<dbReference type="InterPro" id="IPR036514">
    <property type="entry name" value="SGNH_hydro_sf"/>
</dbReference>
<evidence type="ECO:0000259" key="2">
    <source>
        <dbReference type="Pfam" id="PF03629"/>
    </source>
</evidence>
<protein>
    <recommendedName>
        <fullName evidence="2">Sialate O-acetylesterase domain-containing protein</fullName>
    </recommendedName>
</protein>
<evidence type="ECO:0000313" key="4">
    <source>
        <dbReference type="Proteomes" id="UP000002875"/>
    </source>
</evidence>
<feature type="domain" description="Sialate O-acetylesterase" evidence="2">
    <location>
        <begin position="119"/>
        <end position="334"/>
    </location>
</feature>
<dbReference type="NCBIfam" id="NF045639">
    <property type="entry name" value="GCX_COOH"/>
    <property type="match status" value="1"/>
</dbReference>
<name>A0ABM5N6P5_EMTOG</name>
<dbReference type="Gene3D" id="3.40.50.1110">
    <property type="entry name" value="SGNH hydrolase"/>
    <property type="match status" value="1"/>
</dbReference>
<dbReference type="InterPro" id="IPR013783">
    <property type="entry name" value="Ig-like_fold"/>
</dbReference>
<dbReference type="InterPro" id="IPR005181">
    <property type="entry name" value="SASA"/>
</dbReference>
<accession>A0ABM5N6P5</accession>
<dbReference type="Proteomes" id="UP000002875">
    <property type="component" value="Chromosome"/>
</dbReference>
<evidence type="ECO:0000313" key="3">
    <source>
        <dbReference type="EMBL" id="AFK05201.1"/>
    </source>
</evidence>
<reference evidence="3 4" key="1">
    <citation type="submission" date="2011-07" db="EMBL/GenBank/DDBJ databases">
        <title>The complete genome of chromosome of Emticicia oligotrophica DSM 17448.</title>
        <authorList>
            <consortium name="US DOE Joint Genome Institute (JGI-PGF)"/>
            <person name="Lucas S."/>
            <person name="Han J."/>
            <person name="Lapidus A."/>
            <person name="Bruce D."/>
            <person name="Goodwin L."/>
            <person name="Pitluck S."/>
            <person name="Peters L."/>
            <person name="Kyrpides N."/>
            <person name="Mavromatis K."/>
            <person name="Ivanova N."/>
            <person name="Ovchinnikova G."/>
            <person name="Teshima H."/>
            <person name="Detter J.C."/>
            <person name="Tapia R."/>
            <person name="Han C."/>
            <person name="Land M."/>
            <person name="Hauser L."/>
            <person name="Markowitz V."/>
            <person name="Cheng J.-F."/>
            <person name="Hugenholtz P."/>
            <person name="Woyke T."/>
            <person name="Wu D."/>
            <person name="Tindall B."/>
            <person name="Pomrenke H."/>
            <person name="Brambilla E."/>
            <person name="Klenk H.-P."/>
            <person name="Eisen J.A."/>
        </authorList>
    </citation>
    <scope>NUCLEOTIDE SEQUENCE [LARGE SCALE GENOMIC DNA]</scope>
    <source>
        <strain evidence="3 4">DSM 17448</strain>
    </source>
</reference>